<keyword evidence="4" id="KW-0808">Transferase</keyword>
<keyword evidence="5" id="KW-1185">Reference proteome</keyword>
<dbReference type="Proteomes" id="UP000568664">
    <property type="component" value="Unassembled WGS sequence"/>
</dbReference>
<comment type="caution">
    <text evidence="4">The sequence shown here is derived from an EMBL/GenBank/DDBJ whole genome shotgun (WGS) entry which is preliminary data.</text>
</comment>
<dbReference type="GO" id="GO:0030170">
    <property type="term" value="F:pyridoxal phosphate binding"/>
    <property type="evidence" value="ECO:0007669"/>
    <property type="project" value="InterPro"/>
</dbReference>
<organism evidence="4 5">
    <name type="scientific">Thalassotalea algicola</name>
    <dbReference type="NCBI Taxonomy" id="2716224"/>
    <lineage>
        <taxon>Bacteria</taxon>
        <taxon>Pseudomonadati</taxon>
        <taxon>Pseudomonadota</taxon>
        <taxon>Gammaproteobacteria</taxon>
        <taxon>Alteromonadales</taxon>
        <taxon>Colwelliaceae</taxon>
        <taxon>Thalassotalea</taxon>
    </lineage>
</organism>
<dbReference type="InterPro" id="IPR015424">
    <property type="entry name" value="PyrdxlP-dep_Trfase"/>
</dbReference>
<evidence type="ECO:0000313" key="5">
    <source>
        <dbReference type="Proteomes" id="UP000568664"/>
    </source>
</evidence>
<keyword evidence="4" id="KW-0032">Aminotransferase</keyword>
<dbReference type="PANTHER" id="PTHR43713:SF3">
    <property type="entry name" value="GLUTAMATE-1-SEMIALDEHYDE 2,1-AMINOMUTASE 1, CHLOROPLASTIC-RELATED"/>
    <property type="match status" value="1"/>
</dbReference>
<dbReference type="Pfam" id="PF00202">
    <property type="entry name" value="Aminotran_3"/>
    <property type="match status" value="1"/>
</dbReference>
<keyword evidence="2 3" id="KW-0663">Pyridoxal phosphate</keyword>
<dbReference type="Gene3D" id="3.40.640.10">
    <property type="entry name" value="Type I PLP-dependent aspartate aminotransferase-like (Major domain)"/>
    <property type="match status" value="1"/>
</dbReference>
<dbReference type="RefSeq" id="WP_169076224.1">
    <property type="nucleotide sequence ID" value="NZ_JABBXH010000005.1"/>
</dbReference>
<name>A0A7Y0LES7_9GAMM</name>
<evidence type="ECO:0000313" key="4">
    <source>
        <dbReference type="EMBL" id="NMP32902.1"/>
    </source>
</evidence>
<dbReference type="EMBL" id="JABBXH010000005">
    <property type="protein sequence ID" value="NMP32902.1"/>
    <property type="molecule type" value="Genomic_DNA"/>
</dbReference>
<protein>
    <submittedName>
        <fullName evidence="4">Aminotransferase class III-fold pyridoxal phosphate-dependent enzyme</fullName>
    </submittedName>
</protein>
<sequence>MRDISKNSGSKLWQKAKTLIPGGNQLLSKRAEMFLPENWPAYYKKAKGCEIWDLDENHYIDMSIMGIGTCPLGYAHAEISDAVCQAIQEGSMTSLNCFEEVKLAEKLIELHPWAQSARFARTGGESCSIAVRVARSYSRKDKVAFCGYHGWHDWYLATNLNDDKNLDEQLLPGLTPSGVPHRLNGTVLPFNDGDIEAFEDIVAKHKDELGVVVMEIWRHSEPDMKFIKRIRQLCDEHSIVLVFDEISSGFRLNIGGSHLLWDIEPDICVLGKALGNGHPIGAVIGKKHIMEAAQESFISSSYWTERVGFVAALKTLEIMERDNTIELIKQTGQYIKNGLERIAKKTNFPLKVIGVDPVLILAFTEEALKVKTIFTQEMLKRGFLASNVIYVSAAHDKPKADLYLEHAEVVFDEIKQALDKQQLDQLLDGPVCHSGFQRLN</sequence>
<gene>
    <name evidence="4" type="ORF">HII17_15195</name>
</gene>
<evidence type="ECO:0000256" key="3">
    <source>
        <dbReference type="RuleBase" id="RU003560"/>
    </source>
</evidence>
<dbReference type="PANTHER" id="PTHR43713">
    <property type="entry name" value="GLUTAMATE-1-SEMIALDEHYDE 2,1-AMINOMUTASE"/>
    <property type="match status" value="1"/>
</dbReference>
<dbReference type="AlphaFoldDB" id="A0A7Y0LES7"/>
<dbReference type="GO" id="GO:0008483">
    <property type="term" value="F:transaminase activity"/>
    <property type="evidence" value="ECO:0007669"/>
    <property type="project" value="UniProtKB-KW"/>
</dbReference>
<accession>A0A7Y0LES7</accession>
<dbReference type="InterPro" id="IPR015422">
    <property type="entry name" value="PyrdxlP-dep_Trfase_small"/>
</dbReference>
<evidence type="ECO:0000256" key="2">
    <source>
        <dbReference type="ARBA" id="ARBA00022898"/>
    </source>
</evidence>
<proteinExistence type="inferred from homology"/>
<dbReference type="SUPFAM" id="SSF53383">
    <property type="entry name" value="PLP-dependent transferases"/>
    <property type="match status" value="1"/>
</dbReference>
<reference evidence="4 5" key="1">
    <citation type="submission" date="2020-04" db="EMBL/GenBank/DDBJ databases">
        <title>Thalassotalea sp. M1531, isolated from the surface of marine red alga.</title>
        <authorList>
            <person name="Pang L."/>
            <person name="Lu D.-C."/>
        </authorList>
    </citation>
    <scope>NUCLEOTIDE SEQUENCE [LARGE SCALE GENOMIC DNA]</scope>
    <source>
        <strain evidence="4 5">M1531</strain>
    </source>
</reference>
<dbReference type="InterPro" id="IPR015421">
    <property type="entry name" value="PyrdxlP-dep_Trfase_major"/>
</dbReference>
<comment type="similarity">
    <text evidence="3">Belongs to the class-III pyridoxal-phosphate-dependent aminotransferase family.</text>
</comment>
<comment type="cofactor">
    <cofactor evidence="1">
        <name>pyridoxal 5'-phosphate</name>
        <dbReference type="ChEBI" id="CHEBI:597326"/>
    </cofactor>
</comment>
<dbReference type="Gene3D" id="3.90.1150.10">
    <property type="entry name" value="Aspartate Aminotransferase, domain 1"/>
    <property type="match status" value="1"/>
</dbReference>
<dbReference type="InterPro" id="IPR005814">
    <property type="entry name" value="Aminotrans_3"/>
</dbReference>
<evidence type="ECO:0000256" key="1">
    <source>
        <dbReference type="ARBA" id="ARBA00001933"/>
    </source>
</evidence>
<dbReference type="PIRSF" id="PIRSF000521">
    <property type="entry name" value="Transaminase_4ab_Lys_Orn"/>
    <property type="match status" value="1"/>
</dbReference>